<sequence>MNEAKLRFWFYVAGILTAIFLAVHLSMLFITPLNFVERTSTTTVDYYLRNYFYDTALSLLLIFAFIHATLGVRRTLHDYGIKNTKGVVITMFAILFILLYFLFTSFV</sequence>
<dbReference type="InterPro" id="IPR034804">
    <property type="entry name" value="SQR/QFR_C/D"/>
</dbReference>
<reference evidence="9 10" key="1">
    <citation type="submission" date="2018-05" db="EMBL/GenBank/DDBJ databases">
        <title>Complete Genome Sequences of Extremely Thermoacidophilic, Metal-Mobilizing Type-Strain Members of the Archaeal Family Sulfolobaceae: Acidianus brierleyi DSM-1651T, Acidianus sulfidivorans DSM-18786T, Metallosphaera hakonensis DSM-7519T, and Metallosphaera prunae DSM-10039T.</title>
        <authorList>
            <person name="Counts J.A."/>
            <person name="Kelly R.M."/>
        </authorList>
    </citation>
    <scope>NUCLEOTIDE SEQUENCE [LARGE SCALE GENOMIC DNA]</scope>
    <source>
        <strain evidence="9 10">DSM 1651</strain>
    </source>
</reference>
<keyword evidence="4" id="KW-0479">Metal-binding</keyword>
<dbReference type="AlphaFoldDB" id="A0A2U9ICT4"/>
<gene>
    <name evidence="9" type="ORF">DFR85_03560</name>
</gene>
<feature type="transmembrane region" description="Helical" evidence="8">
    <location>
        <begin position="51"/>
        <end position="72"/>
    </location>
</feature>
<keyword evidence="7 8" id="KW-0472">Membrane</keyword>
<evidence type="ECO:0008006" key="11">
    <source>
        <dbReference type="Google" id="ProtNLM"/>
    </source>
</evidence>
<feature type="transmembrane region" description="Helical" evidence="8">
    <location>
        <begin position="84"/>
        <end position="103"/>
    </location>
</feature>
<name>A0A2U9ICT4_9CREN</name>
<evidence type="ECO:0000256" key="6">
    <source>
        <dbReference type="ARBA" id="ARBA00023004"/>
    </source>
</evidence>
<dbReference type="Pfam" id="PF01127">
    <property type="entry name" value="Sdh_cyt"/>
    <property type="match status" value="1"/>
</dbReference>
<evidence type="ECO:0000256" key="4">
    <source>
        <dbReference type="ARBA" id="ARBA00022723"/>
    </source>
</evidence>
<dbReference type="GeneID" id="36831202"/>
<evidence type="ECO:0000313" key="9">
    <source>
        <dbReference type="EMBL" id="AWR93828.1"/>
    </source>
</evidence>
<keyword evidence="2" id="KW-0349">Heme</keyword>
<dbReference type="GO" id="GO:0016020">
    <property type="term" value="C:membrane"/>
    <property type="evidence" value="ECO:0007669"/>
    <property type="project" value="UniProtKB-SubCell"/>
</dbReference>
<evidence type="ECO:0000256" key="5">
    <source>
        <dbReference type="ARBA" id="ARBA00022989"/>
    </source>
</evidence>
<proteinExistence type="predicted"/>
<evidence type="ECO:0000256" key="3">
    <source>
        <dbReference type="ARBA" id="ARBA00022692"/>
    </source>
</evidence>
<evidence type="ECO:0000256" key="1">
    <source>
        <dbReference type="ARBA" id="ARBA00004370"/>
    </source>
</evidence>
<dbReference type="KEGG" id="abri:DFR85_03560"/>
<evidence type="ECO:0000313" key="10">
    <source>
        <dbReference type="Proteomes" id="UP000248044"/>
    </source>
</evidence>
<dbReference type="OrthoDB" id="381462at2157"/>
<dbReference type="Proteomes" id="UP000248044">
    <property type="component" value="Chromosome"/>
</dbReference>
<dbReference type="Gene3D" id="1.20.1300.10">
    <property type="entry name" value="Fumarate reductase/succinate dehydrogenase, transmembrane subunit"/>
    <property type="match status" value="1"/>
</dbReference>
<dbReference type="EMBL" id="CP029289">
    <property type="protein sequence ID" value="AWR93828.1"/>
    <property type="molecule type" value="Genomic_DNA"/>
</dbReference>
<keyword evidence="6" id="KW-0408">Iron</keyword>
<evidence type="ECO:0000256" key="7">
    <source>
        <dbReference type="ARBA" id="ARBA00023136"/>
    </source>
</evidence>
<dbReference type="SUPFAM" id="SSF81343">
    <property type="entry name" value="Fumarate reductase respiratory complex transmembrane subunits"/>
    <property type="match status" value="1"/>
</dbReference>
<keyword evidence="5 8" id="KW-1133">Transmembrane helix</keyword>
<comment type="subcellular location">
    <subcellularLocation>
        <location evidence="1">Membrane</location>
    </subcellularLocation>
</comment>
<keyword evidence="3 8" id="KW-0812">Transmembrane</keyword>
<organism evidence="9 10">
    <name type="scientific">Acidianus brierleyi</name>
    <dbReference type="NCBI Taxonomy" id="41673"/>
    <lineage>
        <taxon>Archaea</taxon>
        <taxon>Thermoproteota</taxon>
        <taxon>Thermoprotei</taxon>
        <taxon>Sulfolobales</taxon>
        <taxon>Sulfolobaceae</taxon>
        <taxon>Acidianus</taxon>
    </lineage>
</organism>
<feature type="transmembrane region" description="Helical" evidence="8">
    <location>
        <begin position="9"/>
        <end position="31"/>
    </location>
</feature>
<evidence type="ECO:0000256" key="2">
    <source>
        <dbReference type="ARBA" id="ARBA00022617"/>
    </source>
</evidence>
<accession>A0A2U9ICT4</accession>
<dbReference type="GO" id="GO:0046872">
    <property type="term" value="F:metal ion binding"/>
    <property type="evidence" value="ECO:0007669"/>
    <property type="project" value="UniProtKB-KW"/>
</dbReference>
<dbReference type="InterPro" id="IPR000701">
    <property type="entry name" value="SuccDH_FuR_B_TM-su"/>
</dbReference>
<evidence type="ECO:0000256" key="8">
    <source>
        <dbReference type="SAM" id="Phobius"/>
    </source>
</evidence>
<keyword evidence="10" id="KW-1185">Reference proteome</keyword>
<protein>
    <recommendedName>
        <fullName evidence="11">Succinate dehydrogenase</fullName>
    </recommendedName>
</protein>
<dbReference type="RefSeq" id="WP_110269712.1">
    <property type="nucleotide sequence ID" value="NZ_CP029289.2"/>
</dbReference>